<keyword evidence="1" id="KW-1133">Transmembrane helix</keyword>
<protein>
    <submittedName>
        <fullName evidence="2">Uncharacterized protein</fullName>
    </submittedName>
</protein>
<feature type="transmembrane region" description="Helical" evidence="1">
    <location>
        <begin position="145"/>
        <end position="167"/>
    </location>
</feature>
<dbReference type="EMBL" id="MFEJ01000028">
    <property type="protein sequence ID" value="OGE79786.1"/>
    <property type="molecule type" value="Genomic_DNA"/>
</dbReference>
<comment type="caution">
    <text evidence="2">The sequence shown here is derived from an EMBL/GenBank/DDBJ whole genome shotgun (WGS) entry which is preliminary data.</text>
</comment>
<keyword evidence="1" id="KW-0472">Membrane</keyword>
<keyword evidence="1" id="KW-0812">Transmembrane</keyword>
<name>A0A1F5NQ27_9BACT</name>
<reference evidence="2 3" key="1">
    <citation type="journal article" date="2016" name="Nat. Commun.">
        <title>Thousands of microbial genomes shed light on interconnected biogeochemical processes in an aquifer system.</title>
        <authorList>
            <person name="Anantharaman K."/>
            <person name="Brown C.T."/>
            <person name="Hug L.A."/>
            <person name="Sharon I."/>
            <person name="Castelle C.J."/>
            <person name="Probst A.J."/>
            <person name="Thomas B.C."/>
            <person name="Singh A."/>
            <person name="Wilkins M.J."/>
            <person name="Karaoz U."/>
            <person name="Brodie E.L."/>
            <person name="Williams K.H."/>
            <person name="Hubbard S.S."/>
            <person name="Banfield J.F."/>
        </authorList>
    </citation>
    <scope>NUCLEOTIDE SEQUENCE [LARGE SCALE GENOMIC DNA]</scope>
</reference>
<gene>
    <name evidence="2" type="ORF">A2660_00755</name>
</gene>
<dbReference type="AlphaFoldDB" id="A0A1F5NQ27"/>
<dbReference type="Proteomes" id="UP000176233">
    <property type="component" value="Unassembled WGS sequence"/>
</dbReference>
<sequence>MPPKTIKLNKRDDIAVVIRQLKTLRDREVIFQLDKGSALLASSDNLKLIKKVGDAMGKTVRVTTDDELGKILARKAGVLFGESETKPAKFAVRVSGSGGKSRFSDIMGPHRAGVRISRKTIEPVEFPEIEREFRSEYSARKPSKFLKFFVFSLFVLVVGVFATAVFLPSTDVTIFARSEPITRDLEIAVDKNFTAANSGLLQVPVILVTKEVSQTKSFPATGIKLTGTKAKGIVTLYNFTANTLTLKAATTMLVVDGKKFLFTKDITGIKPNGAPNAGIEIIAEQPGDDHNLPANTKFQVVNQALGNANVYATSDKALTGGNSTSAKVLSQADVDKASEGLIADVIAQAEDDLSAEKGSRLRLLDSGVTKEILAKTANKNVGDVVESFDMTLIARISGMAFREDDVINIVTAKINEVLSTDKYLLPDGAKKYTAEFKTVDLANSKGVLALHFQTIAAYQVDATGLSKILAGKNESEIKEILLSKPEVDNVEVKFWPEWFVHKAPRFNGKIYIDIALAQE</sequence>
<accession>A0A1F5NQ27</accession>
<evidence type="ECO:0000256" key="1">
    <source>
        <dbReference type="SAM" id="Phobius"/>
    </source>
</evidence>
<proteinExistence type="predicted"/>
<evidence type="ECO:0000313" key="2">
    <source>
        <dbReference type="EMBL" id="OGE79786.1"/>
    </source>
</evidence>
<organism evidence="2 3">
    <name type="scientific">Candidatus Doudnabacteria bacterium RIFCSPHIGHO2_01_FULL_45_18</name>
    <dbReference type="NCBI Taxonomy" id="1817823"/>
    <lineage>
        <taxon>Bacteria</taxon>
        <taxon>Candidatus Doudnaibacteriota</taxon>
    </lineage>
</organism>
<evidence type="ECO:0000313" key="3">
    <source>
        <dbReference type="Proteomes" id="UP000176233"/>
    </source>
</evidence>